<gene>
    <name evidence="2" type="ORF">SDC9_145201</name>
</gene>
<name>A0A645E8B7_9ZZZZ</name>
<feature type="region of interest" description="Disordered" evidence="1">
    <location>
        <begin position="1"/>
        <end position="23"/>
    </location>
</feature>
<organism evidence="2">
    <name type="scientific">bioreactor metagenome</name>
    <dbReference type="NCBI Taxonomy" id="1076179"/>
    <lineage>
        <taxon>unclassified sequences</taxon>
        <taxon>metagenomes</taxon>
        <taxon>ecological metagenomes</taxon>
    </lineage>
</organism>
<sequence>MRQHQHRTVELGDHIGQSEGLAGAGHAKQGLKLLFPPESIQQGGDGLRLVAGGPVVGFQLEQTHDRHSP</sequence>
<reference evidence="2" key="1">
    <citation type="submission" date="2019-08" db="EMBL/GenBank/DDBJ databases">
        <authorList>
            <person name="Kucharzyk K."/>
            <person name="Murdoch R.W."/>
            <person name="Higgins S."/>
            <person name="Loffler F."/>
        </authorList>
    </citation>
    <scope>NUCLEOTIDE SEQUENCE</scope>
</reference>
<evidence type="ECO:0000256" key="1">
    <source>
        <dbReference type="SAM" id="MobiDB-lite"/>
    </source>
</evidence>
<comment type="caution">
    <text evidence="2">The sequence shown here is derived from an EMBL/GenBank/DDBJ whole genome shotgun (WGS) entry which is preliminary data.</text>
</comment>
<accession>A0A645E8B7</accession>
<dbReference type="EMBL" id="VSSQ01044213">
    <property type="protein sequence ID" value="MPM98020.1"/>
    <property type="molecule type" value="Genomic_DNA"/>
</dbReference>
<protein>
    <submittedName>
        <fullName evidence="2">Uncharacterized protein</fullName>
    </submittedName>
</protein>
<proteinExistence type="predicted"/>
<evidence type="ECO:0000313" key="2">
    <source>
        <dbReference type="EMBL" id="MPM98020.1"/>
    </source>
</evidence>
<dbReference type="AlphaFoldDB" id="A0A645E8B7"/>